<dbReference type="SUPFAM" id="SSF46894">
    <property type="entry name" value="C-terminal effector domain of the bipartite response regulators"/>
    <property type="match status" value="1"/>
</dbReference>
<dbReference type="InterPro" id="IPR036388">
    <property type="entry name" value="WH-like_DNA-bd_sf"/>
</dbReference>
<accession>A0A4Q7TXI7</accession>
<dbReference type="AlphaFoldDB" id="A0A4Q7TXI7"/>
<gene>
    <name evidence="5" type="ORF">EV139_2028</name>
</gene>
<evidence type="ECO:0000313" key="5">
    <source>
        <dbReference type="EMBL" id="RZT64608.1"/>
    </source>
</evidence>
<feature type="domain" description="HTH luxR-type" evidence="4">
    <location>
        <begin position="795"/>
        <end position="860"/>
    </location>
</feature>
<dbReference type="SMART" id="SM00421">
    <property type="entry name" value="HTH_LUXR"/>
    <property type="match status" value="1"/>
</dbReference>
<evidence type="ECO:0000256" key="2">
    <source>
        <dbReference type="ARBA" id="ARBA00023125"/>
    </source>
</evidence>
<dbReference type="PRINTS" id="PR00038">
    <property type="entry name" value="HTHLUXR"/>
</dbReference>
<dbReference type="InterPro" id="IPR016032">
    <property type="entry name" value="Sig_transdc_resp-reg_C-effctor"/>
</dbReference>
<keyword evidence="3" id="KW-0804">Transcription</keyword>
<reference evidence="5 6" key="1">
    <citation type="journal article" date="2015" name="Stand. Genomic Sci.">
        <title>Genomic Encyclopedia of Bacterial and Archaeal Type Strains, Phase III: the genomes of soil and plant-associated and newly described type strains.</title>
        <authorList>
            <person name="Whitman W.B."/>
            <person name="Woyke T."/>
            <person name="Klenk H.P."/>
            <person name="Zhou Y."/>
            <person name="Lilburn T.G."/>
            <person name="Beck B.J."/>
            <person name="De Vos P."/>
            <person name="Vandamme P."/>
            <person name="Eisen J.A."/>
            <person name="Garrity G."/>
            <person name="Hugenholtz P."/>
            <person name="Kyrpides N.C."/>
        </authorList>
    </citation>
    <scope>NUCLEOTIDE SEQUENCE [LARGE SCALE GENOMIC DNA]</scope>
    <source>
        <strain evidence="5 6">RF6</strain>
    </source>
</reference>
<dbReference type="RefSeq" id="WP_130454206.1">
    <property type="nucleotide sequence ID" value="NZ_QYAG01000001.1"/>
</dbReference>
<sequence length="862" mass="94548">MDIQHGDTLALAAETVRAGGSVEVVGSHGSGKSTFLKNLNDILRDGGWSTLFIRGIASLKQFPLAALNLPGVLDAGDEVRGIASIHQVTFALQAKVSGPNSVIFIDDWNELDEASWGIIDSVHRALSVPVVFSHLRGARASSISDESYLSRVPTGYVVEMRSLRIDELGAVLKTHLNSPIERGALSRVYAMTGGHIGLALALVKAARRENQLVQDSYGVWTSTDDLWSSGLTSMLETYVSDLPTHVRDSLEVLASVGTVDLDTARKLVEVEVLELLEERGLTTILSGSVHDWVMVIPPLLVEYFRRAPASTRKDRLNRHILERIGEVEPAAVVLAGNSPLAPIVDGREALFAALAREQVRTRITVASADWVASQTPRNAVGYITALMQLPQADSEVLVEQVFRDTDFSTGEIESHAELIVLHANWLAHVQGKVDDALELLRTERNSFGDFGRLLDAAEVTILTNLVRAPSDSLKKLKVTHDLPVKVQLALLEAQMLIFVTSCRFNEAHQAFERIRVLDPLQEQIKPRVLYGFMLLGEGRHAEALHLLTHWLEEAREQVDIQGVRSLACALALCHSQSGDHFALDRLAEVVAAVGGHTSFPSNPQVATVSVTTSVVAARRGDTLLTERFVREAQRQGIADGPLPAQSLAWPIAQLMILQGELEHAAEELWRSGEKLWAREARYAGMLEMFVSIEIHPNAERLDKVNQLLKLVPENVSLQAQGVYVTALVKKDPESMLRGAEALVDTGRFGLAASAYAMAEAWFENAGNAARATDAHEAGNRARSRIGSSALDVSRFSALPAVLSRREEQVARLVAYGLTNREIATELYLSARTVEGHVRRIFRKLKLKNRRALEEYFTDQSGI</sequence>
<dbReference type="InterPro" id="IPR027417">
    <property type="entry name" value="P-loop_NTPase"/>
</dbReference>
<keyword evidence="2" id="KW-0238">DNA-binding</keyword>
<dbReference type="PANTHER" id="PTHR44688">
    <property type="entry name" value="DNA-BINDING TRANSCRIPTIONAL ACTIVATOR DEVR_DOSR"/>
    <property type="match status" value="1"/>
</dbReference>
<dbReference type="InterPro" id="IPR000792">
    <property type="entry name" value="Tscrpt_reg_LuxR_C"/>
</dbReference>
<keyword evidence="1" id="KW-0805">Transcription regulation</keyword>
<protein>
    <submittedName>
        <fullName evidence="5">ATP/maltotriose-dependent transcriptional regulator MalT</fullName>
    </submittedName>
</protein>
<dbReference type="PANTHER" id="PTHR44688:SF16">
    <property type="entry name" value="DNA-BINDING TRANSCRIPTIONAL ACTIVATOR DEVR_DOSR"/>
    <property type="match status" value="1"/>
</dbReference>
<dbReference type="CDD" id="cd06170">
    <property type="entry name" value="LuxR_C_like"/>
    <property type="match status" value="1"/>
</dbReference>
<dbReference type="GO" id="GO:0003677">
    <property type="term" value="F:DNA binding"/>
    <property type="evidence" value="ECO:0007669"/>
    <property type="project" value="UniProtKB-KW"/>
</dbReference>
<dbReference type="PROSITE" id="PS50043">
    <property type="entry name" value="HTH_LUXR_2"/>
    <property type="match status" value="1"/>
</dbReference>
<dbReference type="PROSITE" id="PS00622">
    <property type="entry name" value="HTH_LUXR_1"/>
    <property type="match status" value="1"/>
</dbReference>
<evidence type="ECO:0000259" key="4">
    <source>
        <dbReference type="PROSITE" id="PS50043"/>
    </source>
</evidence>
<proteinExistence type="predicted"/>
<evidence type="ECO:0000313" key="6">
    <source>
        <dbReference type="Proteomes" id="UP000291832"/>
    </source>
</evidence>
<dbReference type="SUPFAM" id="SSF52540">
    <property type="entry name" value="P-loop containing nucleoside triphosphate hydrolases"/>
    <property type="match status" value="1"/>
</dbReference>
<evidence type="ECO:0000256" key="3">
    <source>
        <dbReference type="ARBA" id="ARBA00023163"/>
    </source>
</evidence>
<dbReference type="EMBL" id="SHKI01000005">
    <property type="protein sequence ID" value="RZT64608.1"/>
    <property type="molecule type" value="Genomic_DNA"/>
</dbReference>
<evidence type="ECO:0000256" key="1">
    <source>
        <dbReference type="ARBA" id="ARBA00023015"/>
    </source>
</evidence>
<organism evidence="5 6">
    <name type="scientific">Leucobacter luti</name>
    <dbReference type="NCBI Taxonomy" id="340320"/>
    <lineage>
        <taxon>Bacteria</taxon>
        <taxon>Bacillati</taxon>
        <taxon>Actinomycetota</taxon>
        <taxon>Actinomycetes</taxon>
        <taxon>Micrococcales</taxon>
        <taxon>Microbacteriaceae</taxon>
        <taxon>Leucobacter</taxon>
    </lineage>
</organism>
<dbReference type="GO" id="GO:0006355">
    <property type="term" value="P:regulation of DNA-templated transcription"/>
    <property type="evidence" value="ECO:0007669"/>
    <property type="project" value="InterPro"/>
</dbReference>
<comment type="caution">
    <text evidence="5">The sequence shown here is derived from an EMBL/GenBank/DDBJ whole genome shotgun (WGS) entry which is preliminary data.</text>
</comment>
<dbReference type="Pfam" id="PF00196">
    <property type="entry name" value="GerE"/>
    <property type="match status" value="1"/>
</dbReference>
<keyword evidence="6" id="KW-1185">Reference proteome</keyword>
<dbReference type="Gene3D" id="1.10.10.10">
    <property type="entry name" value="Winged helix-like DNA-binding domain superfamily/Winged helix DNA-binding domain"/>
    <property type="match status" value="1"/>
</dbReference>
<name>A0A4Q7TXI7_9MICO</name>
<dbReference type="OrthoDB" id="3751684at2"/>
<dbReference type="Proteomes" id="UP000291832">
    <property type="component" value="Unassembled WGS sequence"/>
</dbReference>